<proteinExistence type="predicted"/>
<organism evidence="1 2">
    <name type="scientific">Nocardiopsis tropica</name>
    <dbReference type="NCBI Taxonomy" id="109330"/>
    <lineage>
        <taxon>Bacteria</taxon>
        <taxon>Bacillati</taxon>
        <taxon>Actinomycetota</taxon>
        <taxon>Actinomycetes</taxon>
        <taxon>Streptosporangiales</taxon>
        <taxon>Nocardiopsidaceae</taxon>
        <taxon>Nocardiopsis</taxon>
    </lineage>
</organism>
<gene>
    <name evidence="1" type="ORF">ABUK86_31285</name>
</gene>
<reference evidence="1 2" key="1">
    <citation type="submission" date="2024-06" db="EMBL/GenBank/DDBJ databases">
        <authorList>
            <person name="Bataeva Y.V."/>
            <person name="Grigorian L.N."/>
            <person name="Solomentsev V.I."/>
        </authorList>
    </citation>
    <scope>NUCLEOTIDE SEQUENCE [LARGE SCALE GENOMIC DNA]</scope>
    <source>
        <strain evidence="2">SCPM-O-B-12605 (RCAM04882)</strain>
    </source>
</reference>
<protein>
    <submittedName>
        <fullName evidence="1">Uncharacterized protein</fullName>
    </submittedName>
</protein>
<comment type="caution">
    <text evidence="1">The sequence shown here is derived from an EMBL/GenBank/DDBJ whole genome shotgun (WGS) entry which is preliminary data.</text>
</comment>
<dbReference type="EMBL" id="JBEQNB010000026">
    <property type="protein sequence ID" value="MES0838286.1"/>
    <property type="molecule type" value="Genomic_DNA"/>
</dbReference>
<sequence>MMQVRGELGLRWHASGFLGSGEELRHRNRKSCGQGFDRVE</sequence>
<keyword evidence="2" id="KW-1185">Reference proteome</keyword>
<name>A0ABV2A4M9_9ACTN</name>
<evidence type="ECO:0000313" key="1">
    <source>
        <dbReference type="EMBL" id="MES0838286.1"/>
    </source>
</evidence>
<accession>A0ABV2A4M9</accession>
<dbReference type="RefSeq" id="WP_352987081.1">
    <property type="nucleotide sequence ID" value="NZ_JBEQNA010000015.1"/>
</dbReference>
<evidence type="ECO:0000313" key="2">
    <source>
        <dbReference type="Proteomes" id="UP001432401"/>
    </source>
</evidence>
<dbReference type="Proteomes" id="UP001432401">
    <property type="component" value="Unassembled WGS sequence"/>
</dbReference>